<gene>
    <name evidence="1" type="ORF">E7102_05640</name>
</gene>
<dbReference type="EMBL" id="SUYD01000005">
    <property type="protein sequence ID" value="MBE6265934.1"/>
    <property type="molecule type" value="Genomic_DNA"/>
</dbReference>
<evidence type="ECO:0000313" key="2">
    <source>
        <dbReference type="Proteomes" id="UP000763088"/>
    </source>
</evidence>
<dbReference type="Proteomes" id="UP000763088">
    <property type="component" value="Unassembled WGS sequence"/>
</dbReference>
<sequence length="107" mass="12557">MEKKRKVFTPVAQISLKTDSKGYHLDVDEEKYLYRDVVGLIKGFFIHVGLGRPNEMTKEDMDEMIKSLKKGTAVIQVQREAADLAKKLRKQKLINKELEMKLKKYEW</sequence>
<dbReference type="AlphaFoldDB" id="A0A928BRI3"/>
<protein>
    <submittedName>
        <fullName evidence="1">Uncharacterized protein</fullName>
    </submittedName>
</protein>
<organism evidence="1 2">
    <name type="scientific">Xylanibacter ruminicola</name>
    <name type="common">Prevotella ruminicola</name>
    <dbReference type="NCBI Taxonomy" id="839"/>
    <lineage>
        <taxon>Bacteria</taxon>
        <taxon>Pseudomonadati</taxon>
        <taxon>Bacteroidota</taxon>
        <taxon>Bacteroidia</taxon>
        <taxon>Bacteroidales</taxon>
        <taxon>Prevotellaceae</taxon>
        <taxon>Xylanibacter</taxon>
    </lineage>
</organism>
<comment type="caution">
    <text evidence="1">The sequence shown here is derived from an EMBL/GenBank/DDBJ whole genome shotgun (WGS) entry which is preliminary data.</text>
</comment>
<reference evidence="1" key="1">
    <citation type="submission" date="2019-04" db="EMBL/GenBank/DDBJ databases">
        <title>Evolution of Biomass-Degrading Anaerobic Consortia Revealed by Metagenomics.</title>
        <authorList>
            <person name="Peng X."/>
        </authorList>
    </citation>
    <scope>NUCLEOTIDE SEQUENCE</scope>
    <source>
        <strain evidence="1">SIG141</strain>
    </source>
</reference>
<accession>A0A928BRI3</accession>
<name>A0A928BRI3_XYLRU</name>
<evidence type="ECO:0000313" key="1">
    <source>
        <dbReference type="EMBL" id="MBE6265934.1"/>
    </source>
</evidence>
<proteinExistence type="predicted"/>